<dbReference type="CDD" id="cd00154">
    <property type="entry name" value="Rab"/>
    <property type="match status" value="1"/>
</dbReference>
<reference evidence="3 4" key="2">
    <citation type="submission" date="2024-07" db="EMBL/GenBank/DDBJ databases">
        <authorList>
            <person name="Akdeniz Z."/>
        </authorList>
    </citation>
    <scope>NUCLEOTIDE SEQUENCE [LARGE SCALE GENOMIC DNA]</scope>
</reference>
<gene>
    <name evidence="3" type="ORF">HINF_LOCUS34598</name>
    <name evidence="2" type="ORF">HINF_LOCUS54156</name>
</gene>
<dbReference type="GO" id="GO:0005525">
    <property type="term" value="F:GTP binding"/>
    <property type="evidence" value="ECO:0007669"/>
    <property type="project" value="InterPro"/>
</dbReference>
<dbReference type="SUPFAM" id="SSF52540">
    <property type="entry name" value="P-loop containing nucleoside triphosphate hydrolases"/>
    <property type="match status" value="1"/>
</dbReference>
<dbReference type="Proteomes" id="UP001642409">
    <property type="component" value="Unassembled WGS sequence"/>
</dbReference>
<sequence length="211" mass="24784">MYREYNQCNAVLKYILVGDQNVGKSAFMLQFVENRFIPIHDPTNGVELGIKYIYSDLDYIRLQIWDTSGEQSQQDVARAFYKGAAICYLLYDITCRQSFDNIPKWLNNLRCYGGYDMKIVLIGNKNDKEQQRTVLYEEAQQFALSKQILFFETSAKQNINISKVFAITARLTVQRIVEGEITKDFCSVEYFYKDPDKTNYEIYKKYKKCCL</sequence>
<dbReference type="PROSITE" id="PS51419">
    <property type="entry name" value="RAB"/>
    <property type="match status" value="1"/>
</dbReference>
<reference evidence="2" key="1">
    <citation type="submission" date="2023-06" db="EMBL/GenBank/DDBJ databases">
        <authorList>
            <person name="Kurt Z."/>
        </authorList>
    </citation>
    <scope>NUCLEOTIDE SEQUENCE</scope>
</reference>
<comment type="caution">
    <text evidence="2">The sequence shown here is derived from an EMBL/GenBank/DDBJ whole genome shotgun (WGS) entry which is preliminary data.</text>
</comment>
<evidence type="ECO:0000256" key="1">
    <source>
        <dbReference type="ARBA" id="ARBA00006270"/>
    </source>
</evidence>
<comment type="similarity">
    <text evidence="1">Belongs to the small GTPase superfamily. Rab family.</text>
</comment>
<dbReference type="GO" id="GO:0003924">
    <property type="term" value="F:GTPase activity"/>
    <property type="evidence" value="ECO:0007669"/>
    <property type="project" value="InterPro"/>
</dbReference>
<dbReference type="Gene3D" id="3.40.50.300">
    <property type="entry name" value="P-loop containing nucleotide triphosphate hydrolases"/>
    <property type="match status" value="1"/>
</dbReference>
<dbReference type="EMBL" id="CAXDID020000123">
    <property type="protein sequence ID" value="CAL6032670.1"/>
    <property type="molecule type" value="Genomic_DNA"/>
</dbReference>
<dbReference type="FunFam" id="3.40.50.300:FF:001447">
    <property type="entry name" value="Ras-related protein Rab-1B"/>
    <property type="match status" value="1"/>
</dbReference>
<protein>
    <submittedName>
        <fullName evidence="2">Rab2a</fullName>
    </submittedName>
</protein>
<evidence type="ECO:0000313" key="2">
    <source>
        <dbReference type="EMBL" id="CAI9966511.1"/>
    </source>
</evidence>
<dbReference type="InterPro" id="IPR027417">
    <property type="entry name" value="P-loop_NTPase"/>
</dbReference>
<name>A0AA86QUZ1_9EUKA</name>
<dbReference type="PROSITE" id="PS51421">
    <property type="entry name" value="RAS"/>
    <property type="match status" value="1"/>
</dbReference>
<dbReference type="InterPro" id="IPR005225">
    <property type="entry name" value="Small_GTP-bd"/>
</dbReference>
<dbReference type="SMART" id="SM00173">
    <property type="entry name" value="RAS"/>
    <property type="match status" value="1"/>
</dbReference>
<dbReference type="SMART" id="SM00176">
    <property type="entry name" value="RAN"/>
    <property type="match status" value="1"/>
</dbReference>
<dbReference type="Pfam" id="PF00071">
    <property type="entry name" value="Ras"/>
    <property type="match status" value="1"/>
</dbReference>
<dbReference type="EMBL" id="CATOUU010001007">
    <property type="protein sequence ID" value="CAI9966511.1"/>
    <property type="molecule type" value="Genomic_DNA"/>
</dbReference>
<dbReference type="AlphaFoldDB" id="A0AA86QUZ1"/>
<dbReference type="NCBIfam" id="TIGR00231">
    <property type="entry name" value="small_GTP"/>
    <property type="match status" value="1"/>
</dbReference>
<dbReference type="PANTHER" id="PTHR47979">
    <property type="entry name" value="DRAB11-RELATED"/>
    <property type="match status" value="1"/>
</dbReference>
<proteinExistence type="inferred from homology"/>
<dbReference type="SMART" id="SM00174">
    <property type="entry name" value="RHO"/>
    <property type="match status" value="1"/>
</dbReference>
<dbReference type="PRINTS" id="PR00449">
    <property type="entry name" value="RASTRNSFRMNG"/>
</dbReference>
<evidence type="ECO:0000313" key="3">
    <source>
        <dbReference type="EMBL" id="CAL6032670.1"/>
    </source>
</evidence>
<evidence type="ECO:0000313" key="4">
    <source>
        <dbReference type="Proteomes" id="UP001642409"/>
    </source>
</evidence>
<organism evidence="2">
    <name type="scientific">Hexamita inflata</name>
    <dbReference type="NCBI Taxonomy" id="28002"/>
    <lineage>
        <taxon>Eukaryota</taxon>
        <taxon>Metamonada</taxon>
        <taxon>Diplomonadida</taxon>
        <taxon>Hexamitidae</taxon>
        <taxon>Hexamitinae</taxon>
        <taxon>Hexamita</taxon>
    </lineage>
</organism>
<keyword evidence="4" id="KW-1185">Reference proteome</keyword>
<dbReference type="SMART" id="SM00175">
    <property type="entry name" value="RAB"/>
    <property type="match status" value="1"/>
</dbReference>
<dbReference type="InterPro" id="IPR050209">
    <property type="entry name" value="Rab_GTPases_membrane_traffic"/>
</dbReference>
<accession>A0AA86QUZ1</accession>
<dbReference type="InterPro" id="IPR001806">
    <property type="entry name" value="Small_GTPase"/>
</dbReference>